<keyword evidence="2" id="KW-1185">Reference proteome</keyword>
<evidence type="ECO:0000313" key="2">
    <source>
        <dbReference type="Proteomes" id="UP000554482"/>
    </source>
</evidence>
<protein>
    <submittedName>
        <fullName evidence="1">Uncharacterized protein</fullName>
    </submittedName>
</protein>
<organism evidence="1 2">
    <name type="scientific">Thalictrum thalictroides</name>
    <name type="common">Rue-anemone</name>
    <name type="synonym">Anemone thalictroides</name>
    <dbReference type="NCBI Taxonomy" id="46969"/>
    <lineage>
        <taxon>Eukaryota</taxon>
        <taxon>Viridiplantae</taxon>
        <taxon>Streptophyta</taxon>
        <taxon>Embryophyta</taxon>
        <taxon>Tracheophyta</taxon>
        <taxon>Spermatophyta</taxon>
        <taxon>Magnoliopsida</taxon>
        <taxon>Ranunculales</taxon>
        <taxon>Ranunculaceae</taxon>
        <taxon>Thalictroideae</taxon>
        <taxon>Thalictrum</taxon>
    </lineage>
</organism>
<evidence type="ECO:0000313" key="1">
    <source>
        <dbReference type="EMBL" id="KAF5203607.1"/>
    </source>
</evidence>
<reference evidence="1 2" key="1">
    <citation type="submission" date="2020-06" db="EMBL/GenBank/DDBJ databases">
        <title>Transcriptomic and genomic resources for Thalictrum thalictroides and T. hernandezii: Facilitating candidate gene discovery in an emerging model plant lineage.</title>
        <authorList>
            <person name="Arias T."/>
            <person name="Riano-Pachon D.M."/>
            <person name="Di Stilio V.S."/>
        </authorList>
    </citation>
    <scope>NUCLEOTIDE SEQUENCE [LARGE SCALE GENOMIC DNA]</scope>
    <source>
        <strain evidence="2">cv. WT478/WT964</strain>
        <tissue evidence="1">Leaves</tissue>
    </source>
</reference>
<dbReference type="EMBL" id="JABWDY010006549">
    <property type="protein sequence ID" value="KAF5203607.1"/>
    <property type="molecule type" value="Genomic_DNA"/>
</dbReference>
<sequence>MDWLDAGANSRGTVQTYVDDIVMTSLFVPLDMFNASCEIGVTYAFVTLRLVITGSSKCWA</sequence>
<dbReference type="Proteomes" id="UP000554482">
    <property type="component" value="Unassembled WGS sequence"/>
</dbReference>
<proteinExistence type="predicted"/>
<gene>
    <name evidence="1" type="ORF">FRX31_006806</name>
</gene>
<accession>A0A7J6X3D3</accession>
<dbReference type="AlphaFoldDB" id="A0A7J6X3D3"/>
<comment type="caution">
    <text evidence="1">The sequence shown here is derived from an EMBL/GenBank/DDBJ whole genome shotgun (WGS) entry which is preliminary data.</text>
</comment>
<name>A0A7J6X3D3_THATH</name>